<reference evidence="4" key="1">
    <citation type="journal article" date="2016" name="Genome Announc.">
        <title>Draft Genome Sequences of Five Rapidly Growing Mycobacterium Species, M. thermoresistibile, M. fortuitum subsp. acetamidolyticum, M. canariasense, M. brisbanense, and M. novocastrense.</title>
        <authorList>
            <person name="Katahira K."/>
            <person name="Ogura Y."/>
            <person name="Gotoh Y."/>
            <person name="Hayashi T."/>
        </authorList>
    </citation>
    <scope>NUCLEOTIDE SEQUENCE [LARGE SCALE GENOMIC DNA]</scope>
    <source>
        <strain evidence="4">JCM15654</strain>
    </source>
</reference>
<evidence type="ECO:0000313" key="4">
    <source>
        <dbReference type="Proteomes" id="UP000069620"/>
    </source>
</evidence>
<dbReference type="GO" id="GO:0003723">
    <property type="term" value="F:RNA binding"/>
    <property type="evidence" value="ECO:0007669"/>
    <property type="project" value="InterPro"/>
</dbReference>
<dbReference type="InterPro" id="IPR036388">
    <property type="entry name" value="WH-like_DNA-bd_sf"/>
</dbReference>
<gene>
    <name evidence="3" type="ORF">RMCB_4601</name>
</gene>
<sequence>MGATRQQLPGMSDPGPGIPVERIAAQDGNSPRVGRFSFYFTDERWEWSPEVAAMHGYPAAIMTTTTEVVLSHKHPDDYEHVAATLDAVRHGRQTFSSRHRIIDTRSQVHHVVVIAEQLTDDTGVVIGSTGFYVDITAALQQQQREQRIDTALAAIVEHRESIEQAKGMLMLAYGVNADAAFDLLRWQSQQNNVKLRPLAEQIVADYLELAQSQPRPDRADYDRLLLTAHQRVGTASQGADRLLD</sequence>
<proteinExistence type="predicted"/>
<protein>
    <submittedName>
        <fullName evidence="3">Putative transcription antitermination regulator</fullName>
    </submittedName>
</protein>
<evidence type="ECO:0000256" key="1">
    <source>
        <dbReference type="SAM" id="MobiDB-lite"/>
    </source>
</evidence>
<dbReference type="EMBL" id="BCSX01000040">
    <property type="protein sequence ID" value="GAS90505.1"/>
    <property type="molecule type" value="Genomic_DNA"/>
</dbReference>
<dbReference type="Gene3D" id="3.30.450.20">
    <property type="entry name" value="PAS domain"/>
    <property type="match status" value="1"/>
</dbReference>
<dbReference type="STRING" id="146020.RMCB_4601"/>
<dbReference type="Gene3D" id="1.10.10.10">
    <property type="entry name" value="Winged helix-like DNA-binding domain superfamily/Winged helix DNA-binding domain"/>
    <property type="match status" value="1"/>
</dbReference>
<name>A0A100W2L6_9MYCO</name>
<dbReference type="InterPro" id="IPR005561">
    <property type="entry name" value="ANTAR"/>
</dbReference>
<keyword evidence="4" id="KW-1185">Reference proteome</keyword>
<dbReference type="SUPFAM" id="SSF55785">
    <property type="entry name" value="PYP-like sensor domain (PAS domain)"/>
    <property type="match status" value="1"/>
</dbReference>
<dbReference type="Pfam" id="PF08447">
    <property type="entry name" value="PAS_3"/>
    <property type="match status" value="1"/>
</dbReference>
<dbReference type="Proteomes" id="UP000069620">
    <property type="component" value="Unassembled WGS sequence"/>
</dbReference>
<feature type="region of interest" description="Disordered" evidence="1">
    <location>
        <begin position="1"/>
        <end position="23"/>
    </location>
</feature>
<evidence type="ECO:0000313" key="3">
    <source>
        <dbReference type="EMBL" id="GAS90505.1"/>
    </source>
</evidence>
<accession>A0A100W2L6</accession>
<dbReference type="SMART" id="SM01012">
    <property type="entry name" value="ANTAR"/>
    <property type="match status" value="1"/>
</dbReference>
<dbReference type="InterPro" id="IPR013655">
    <property type="entry name" value="PAS_fold_3"/>
</dbReference>
<dbReference type="PROSITE" id="PS50921">
    <property type="entry name" value="ANTAR"/>
    <property type="match status" value="1"/>
</dbReference>
<evidence type="ECO:0000259" key="2">
    <source>
        <dbReference type="PROSITE" id="PS50921"/>
    </source>
</evidence>
<dbReference type="InterPro" id="IPR035965">
    <property type="entry name" value="PAS-like_dom_sf"/>
</dbReference>
<dbReference type="AlphaFoldDB" id="A0A100W2L6"/>
<dbReference type="Pfam" id="PF03861">
    <property type="entry name" value="ANTAR"/>
    <property type="match status" value="1"/>
</dbReference>
<comment type="caution">
    <text evidence="3">The sequence shown here is derived from an EMBL/GenBank/DDBJ whole genome shotgun (WGS) entry which is preliminary data.</text>
</comment>
<organism evidence="3 4">
    <name type="scientific">Mycolicibacterium brisbanense</name>
    <dbReference type="NCBI Taxonomy" id="146020"/>
    <lineage>
        <taxon>Bacteria</taxon>
        <taxon>Bacillati</taxon>
        <taxon>Actinomycetota</taxon>
        <taxon>Actinomycetes</taxon>
        <taxon>Mycobacteriales</taxon>
        <taxon>Mycobacteriaceae</taxon>
        <taxon>Mycolicibacterium</taxon>
    </lineage>
</organism>
<dbReference type="SUPFAM" id="SSF52172">
    <property type="entry name" value="CheY-like"/>
    <property type="match status" value="1"/>
</dbReference>
<feature type="domain" description="ANTAR" evidence="2">
    <location>
        <begin position="142"/>
        <end position="203"/>
    </location>
</feature>
<dbReference type="InterPro" id="IPR011006">
    <property type="entry name" value="CheY-like_superfamily"/>
</dbReference>
<reference evidence="4" key="2">
    <citation type="submission" date="2016-02" db="EMBL/GenBank/DDBJ databases">
        <title>Draft genome sequence of five rapidly growing Mycobacterium species.</title>
        <authorList>
            <person name="Katahira K."/>
            <person name="Gotou Y."/>
            <person name="Iida K."/>
            <person name="Ogura Y."/>
            <person name="Hayashi T."/>
        </authorList>
    </citation>
    <scope>NUCLEOTIDE SEQUENCE [LARGE SCALE GENOMIC DNA]</scope>
    <source>
        <strain evidence="4">JCM15654</strain>
    </source>
</reference>